<evidence type="ECO:0000256" key="6">
    <source>
        <dbReference type="ARBA" id="ARBA00023295"/>
    </source>
</evidence>
<evidence type="ECO:0000259" key="7">
    <source>
        <dbReference type="SMART" id="SM00872"/>
    </source>
</evidence>
<dbReference type="InterPro" id="IPR028995">
    <property type="entry name" value="Glyco_hydro_57/38_cen_sf"/>
</dbReference>
<comment type="caution">
    <text evidence="8">The sequence shown here is derived from an EMBL/GenBank/DDBJ whole genome shotgun (WGS) entry which is preliminary data.</text>
</comment>
<keyword evidence="5" id="KW-0378">Hydrolase</keyword>
<keyword evidence="9" id="KW-1185">Reference proteome</keyword>
<dbReference type="Pfam" id="PF17677">
    <property type="entry name" value="Glyco_hydro38C2"/>
    <property type="match status" value="1"/>
</dbReference>
<dbReference type="OMA" id="DWHAVEQ"/>
<name>A0A226F3X9_FOLCA</name>
<dbReference type="Gene3D" id="2.70.98.30">
    <property type="entry name" value="Golgi alpha-mannosidase II, domain 4"/>
    <property type="match status" value="1"/>
</dbReference>
<dbReference type="InterPro" id="IPR011682">
    <property type="entry name" value="Glyco_hydro_38_C"/>
</dbReference>
<evidence type="ECO:0000313" key="9">
    <source>
        <dbReference type="Proteomes" id="UP000198287"/>
    </source>
</evidence>
<evidence type="ECO:0000256" key="3">
    <source>
        <dbReference type="ARBA" id="ARBA00012752"/>
    </source>
</evidence>
<dbReference type="Gene3D" id="3.20.110.10">
    <property type="entry name" value="Glycoside hydrolase 38, N terminal domain"/>
    <property type="match status" value="1"/>
</dbReference>
<evidence type="ECO:0000256" key="2">
    <source>
        <dbReference type="ARBA" id="ARBA00009792"/>
    </source>
</evidence>
<dbReference type="Pfam" id="PF09261">
    <property type="entry name" value="Alpha-mann_mid"/>
    <property type="match status" value="1"/>
</dbReference>
<dbReference type="PANTHER" id="PTHR46017:SF1">
    <property type="entry name" value="ALPHA-MANNOSIDASE 2C1"/>
    <property type="match status" value="1"/>
</dbReference>
<evidence type="ECO:0000256" key="4">
    <source>
        <dbReference type="ARBA" id="ARBA00022723"/>
    </source>
</evidence>
<dbReference type="Gene3D" id="1.20.1270.50">
    <property type="entry name" value="Glycoside hydrolase family 38, central domain"/>
    <property type="match status" value="1"/>
</dbReference>
<dbReference type="InterPro" id="IPR054723">
    <property type="entry name" value="Ams1-like_N"/>
</dbReference>
<keyword evidence="6" id="KW-0326">Glycosidase</keyword>
<dbReference type="EC" id="3.2.1.24" evidence="3"/>
<dbReference type="SUPFAM" id="SSF88713">
    <property type="entry name" value="Glycoside hydrolase/deacetylase"/>
    <property type="match status" value="1"/>
</dbReference>
<dbReference type="Pfam" id="PF22907">
    <property type="entry name" value="Ams1-like_1st"/>
    <property type="match status" value="1"/>
</dbReference>
<dbReference type="InterPro" id="IPR000602">
    <property type="entry name" value="Glyco_hydro_38_N"/>
</dbReference>
<dbReference type="SUPFAM" id="SSF88688">
    <property type="entry name" value="Families 57/38 glycoside transferase middle domain"/>
    <property type="match status" value="1"/>
</dbReference>
<dbReference type="Pfam" id="PF07748">
    <property type="entry name" value="Glyco_hydro_38C"/>
    <property type="match status" value="1"/>
</dbReference>
<dbReference type="InterPro" id="IPR027291">
    <property type="entry name" value="Glyco_hydro_38_N_sf"/>
</dbReference>
<dbReference type="GO" id="GO:0009313">
    <property type="term" value="P:oligosaccharide catabolic process"/>
    <property type="evidence" value="ECO:0007669"/>
    <property type="project" value="TreeGrafter"/>
</dbReference>
<keyword evidence="4" id="KW-0479">Metal-binding</keyword>
<dbReference type="EMBL" id="LNIX01000001">
    <property type="protein sequence ID" value="OXA64483.1"/>
    <property type="molecule type" value="Genomic_DNA"/>
</dbReference>
<dbReference type="AlphaFoldDB" id="A0A226F3X9"/>
<accession>A0A226F3X9</accession>
<dbReference type="OrthoDB" id="10261055at2759"/>
<dbReference type="Pfam" id="PF01074">
    <property type="entry name" value="Glyco_hydro_38N"/>
    <property type="match status" value="1"/>
</dbReference>
<comment type="catalytic activity">
    <reaction evidence="1">
        <text>Hydrolysis of terminal, non-reducing alpha-D-mannose residues in alpha-D-mannosides.</text>
        <dbReference type="EC" id="3.2.1.24"/>
    </reaction>
</comment>
<dbReference type="GO" id="GO:0004559">
    <property type="term" value="F:alpha-mannosidase activity"/>
    <property type="evidence" value="ECO:0007669"/>
    <property type="project" value="UniProtKB-EC"/>
</dbReference>
<dbReference type="InterPro" id="IPR011330">
    <property type="entry name" value="Glyco_hydro/deAcase_b/a-brl"/>
</dbReference>
<organism evidence="8 9">
    <name type="scientific">Folsomia candida</name>
    <name type="common">Springtail</name>
    <dbReference type="NCBI Taxonomy" id="158441"/>
    <lineage>
        <taxon>Eukaryota</taxon>
        <taxon>Metazoa</taxon>
        <taxon>Ecdysozoa</taxon>
        <taxon>Arthropoda</taxon>
        <taxon>Hexapoda</taxon>
        <taxon>Collembola</taxon>
        <taxon>Entomobryomorpha</taxon>
        <taxon>Isotomoidea</taxon>
        <taxon>Isotomidae</taxon>
        <taxon>Proisotominae</taxon>
        <taxon>Folsomia</taxon>
    </lineage>
</organism>
<dbReference type="SUPFAM" id="SSF74650">
    <property type="entry name" value="Galactose mutarotase-like"/>
    <property type="match status" value="1"/>
</dbReference>
<dbReference type="GO" id="GO:0030246">
    <property type="term" value="F:carbohydrate binding"/>
    <property type="evidence" value="ECO:0007669"/>
    <property type="project" value="InterPro"/>
</dbReference>
<dbReference type="InterPro" id="IPR015341">
    <property type="entry name" value="Glyco_hydro_38_cen"/>
</dbReference>
<feature type="domain" description="Glycoside hydrolase family 38 central" evidence="7">
    <location>
        <begin position="529"/>
        <end position="612"/>
    </location>
</feature>
<proteinExistence type="inferred from homology"/>
<dbReference type="InterPro" id="IPR041147">
    <property type="entry name" value="GH38_C"/>
</dbReference>
<dbReference type="Proteomes" id="UP000198287">
    <property type="component" value="Unassembled WGS sequence"/>
</dbReference>
<dbReference type="FunFam" id="1.20.1270.50:FF:000004">
    <property type="entry name" value="alpha-mannosidase 2C1 isoform X1"/>
    <property type="match status" value="1"/>
</dbReference>
<dbReference type="SMART" id="SM00872">
    <property type="entry name" value="Alpha-mann_mid"/>
    <property type="match status" value="1"/>
</dbReference>
<protein>
    <recommendedName>
        <fullName evidence="3">alpha-mannosidase</fullName>
        <ecNumber evidence="3">3.2.1.24</ecNumber>
    </recommendedName>
</protein>
<dbReference type="PANTHER" id="PTHR46017">
    <property type="entry name" value="ALPHA-MANNOSIDASE 2C1"/>
    <property type="match status" value="1"/>
</dbReference>
<reference evidence="8 9" key="1">
    <citation type="submission" date="2015-12" db="EMBL/GenBank/DDBJ databases">
        <title>The genome of Folsomia candida.</title>
        <authorList>
            <person name="Faddeeva A."/>
            <person name="Derks M.F."/>
            <person name="Anvar Y."/>
            <person name="Smit S."/>
            <person name="Van Straalen N."/>
            <person name="Roelofs D."/>
        </authorList>
    </citation>
    <scope>NUCLEOTIDE SEQUENCE [LARGE SCALE GENOMIC DNA]</scope>
    <source>
        <strain evidence="8 9">VU population</strain>
        <tissue evidence="8">Whole body</tissue>
    </source>
</reference>
<evidence type="ECO:0000256" key="1">
    <source>
        <dbReference type="ARBA" id="ARBA00000365"/>
    </source>
</evidence>
<dbReference type="GO" id="GO:0046872">
    <property type="term" value="F:metal ion binding"/>
    <property type="evidence" value="ECO:0007669"/>
    <property type="project" value="UniProtKB-KW"/>
</dbReference>
<comment type="similarity">
    <text evidence="2">Belongs to the glycosyl hydrolase 38 family.</text>
</comment>
<dbReference type="GO" id="GO:0006013">
    <property type="term" value="P:mannose metabolic process"/>
    <property type="evidence" value="ECO:0007669"/>
    <property type="project" value="InterPro"/>
</dbReference>
<gene>
    <name evidence="8" type="ORF">Fcan01_00093</name>
</gene>
<dbReference type="FunFam" id="3.20.110.10:FF:000002">
    <property type="entry name" value="alpha-mannosidase 2C1 isoform X1"/>
    <property type="match status" value="1"/>
</dbReference>
<sequence>MSLNEVRAPIHKNRQTTMGKISGFYRDGLFRDIGWQNNKVWGEVLETELLQHFPIPGPHGSWQNYTKEDILNATYTDVQPGQRFGPTWTTHWFHVRFPQPPASWLGKEVHFRFSSGTEATVCDTDLNVLQGISPGYREEYKVSDSWTATDRREFYVEMACNDMFGAGAGDMIAPEDRNRFYGFGRVDLVIFNRENFNLRVDIDMLYQMADRLGDSHIGYQAMFVANEIVTTLQDSDSVANVTKCRALATAFFNQKTGEKSHTLHAMGHCHIDSAWLWPYDETIRKCARSFSAQMRLMEEYPQYKFVVSSAQQYEWVEKFYPDVFQEIHDKVLGGQFVPVGGTWIEMDGNIPNGEAFMRQYYYGQKYFQDKFGPQYISKEFWLPDTFGYSAQIPQMLKHVKIDRFLTQKMSWSLVNKFPSHNFWWEGIDGSQVLVHFPPGDSYNMNCNVSDFLNSQNNSLDKGRSNTGVFLYGNGDGGGGPTREFIERIIRVQNVDGMPKVLFSDSNTFFDALATEQDKFYKWVGELYLELHNGTYTSQARIKWYNRKCEFFFREVELLMAQAYSSGQASEAVIRADMLLVDVAWKDFLLNQFHDVLPGSCIEYVAIDAWEYYERVMTTLTDIRTRYNGLLIGTGTNRAIYNCLPWDVKGVVFMKPTAPEQPPTGPNVQTVQLETTPFEREEEGRYRVPSTFSAAIVNLRGSGYSQFIAEAPAVEVTFVPDGGTNWFGTFSNGQLTLEVEVDPVTRVPTERLFFDGVNKIPAFNDHLQKGISPGMLYYYDDVPLYWDAWDVMDYHLETRRIPPNLLTTQEVVNFGTGPIVGGYKWGVEFGAGEEKSTFTRYTIMRADSPLLEYYTIVDWKENRKLLKVEFPVDVLSRDATFEIQYGHAKRPTHMNTSWDMAKFEVCGHKWMDISQADKGISVITDSKYGWHVRDNHVQLSLLKSPKNPDGMADMHKHYIYYAVMPHKGSFQEADLIRKAYELNVLGSNNVPLLPTTMPNAQLPANFVTTTNPAVVVEAVKVSKPTDTTVDTICVRLYEAFGGSATTEIVITGTNVTRVMESNGLEEEVGPVVPVVGGRFSATFKPFQIQTFLVTFA</sequence>
<evidence type="ECO:0000313" key="8">
    <source>
        <dbReference type="EMBL" id="OXA64483.1"/>
    </source>
</evidence>
<dbReference type="InterPro" id="IPR011013">
    <property type="entry name" value="Gal_mutarotase_sf_dom"/>
</dbReference>
<dbReference type="InterPro" id="IPR037094">
    <property type="entry name" value="Glyco_hydro_38_cen_sf"/>
</dbReference>
<evidence type="ECO:0000256" key="5">
    <source>
        <dbReference type="ARBA" id="ARBA00022801"/>
    </source>
</evidence>